<dbReference type="InterPro" id="IPR013549">
    <property type="entry name" value="DUF1731"/>
</dbReference>
<dbReference type="Proteomes" id="UP000266389">
    <property type="component" value="Unassembled WGS sequence"/>
</dbReference>
<reference evidence="4 5" key="1">
    <citation type="journal article" date="2011" name="ISME J.">
        <title>Community ecology of hot spring cyanobacterial mats: predominant populations and their functional potential.</title>
        <authorList>
            <person name="Klatt C.G."/>
            <person name="Wood J.M."/>
            <person name="Rusch D.B."/>
            <person name="Bateson M.M."/>
            <person name="Hamamura N."/>
            <person name="Heidelberg J.F."/>
            <person name="Grossman A.R."/>
            <person name="Bhaya D."/>
            <person name="Cohan F.M."/>
            <person name="Kuhl M."/>
            <person name="Bryant D.A."/>
            <person name="Ward D.M."/>
        </authorList>
    </citation>
    <scope>NUCLEOTIDE SEQUENCE [LARGE SCALE GENOMIC DNA]</scope>
    <source>
        <strain evidence="4">OS</strain>
    </source>
</reference>
<proteinExistence type="inferred from homology"/>
<dbReference type="PANTHER" id="PTHR11092">
    <property type="entry name" value="SUGAR NUCLEOTIDE EPIMERASE RELATED"/>
    <property type="match status" value="1"/>
</dbReference>
<feature type="domain" description="NAD-dependent epimerase/dehydratase" evidence="2">
    <location>
        <begin position="5"/>
        <end position="227"/>
    </location>
</feature>
<feature type="domain" description="DUF1731" evidence="3">
    <location>
        <begin position="261"/>
        <end position="307"/>
    </location>
</feature>
<gene>
    <name evidence="4" type="ORF">D0433_04290</name>
</gene>
<comment type="caution">
    <text evidence="4">The sequence shown here is derived from an EMBL/GenBank/DDBJ whole genome shotgun (WGS) entry which is preliminary data.</text>
</comment>
<dbReference type="Pfam" id="PF01370">
    <property type="entry name" value="Epimerase"/>
    <property type="match status" value="1"/>
</dbReference>
<dbReference type="InterPro" id="IPR010099">
    <property type="entry name" value="SDR39U1"/>
</dbReference>
<sequence>MAKSIVLTGATGLIGSALFRRLKACGNEVIIFARNPEKARQQLPDAKKYVRWEALESEGEWQKELDGVDAVIHLAGVPVVARWSEDYKKQIYDSRVLSTRYLVGAIAKASKKPEVFISASAIGYYGNQGYGEAVEALTEDAPAANDFLAKVCVDWEREALVAEKLGVRTVVVRIGIVLSTRGGILEKMMTPFKLFAGGPIGSGKQWVSWIHIDDEVEVFLFALERTDVRGVLNATAPEPVMMSTFASTLGKVMSRPSFFPVPKAALQVLFGDAVDVVAEGQRVVPKRLQSLGFAFKYPSLEPALKDLIEHNK</sequence>
<dbReference type="EMBL" id="PHFL01000028">
    <property type="protein sequence ID" value="RFM24718.1"/>
    <property type="molecule type" value="Genomic_DNA"/>
</dbReference>
<evidence type="ECO:0000313" key="4">
    <source>
        <dbReference type="EMBL" id="RFM24718.1"/>
    </source>
</evidence>
<dbReference type="AlphaFoldDB" id="A0A395M3B8"/>
<dbReference type="Gene3D" id="3.40.50.720">
    <property type="entry name" value="NAD(P)-binding Rossmann-like Domain"/>
    <property type="match status" value="1"/>
</dbReference>
<evidence type="ECO:0000259" key="3">
    <source>
        <dbReference type="Pfam" id="PF08338"/>
    </source>
</evidence>
<evidence type="ECO:0000259" key="2">
    <source>
        <dbReference type="Pfam" id="PF01370"/>
    </source>
</evidence>
<dbReference type="Pfam" id="PF08338">
    <property type="entry name" value="DUF1731"/>
    <property type="match status" value="1"/>
</dbReference>
<dbReference type="NCBIfam" id="TIGR01777">
    <property type="entry name" value="yfcH"/>
    <property type="match status" value="1"/>
</dbReference>
<accession>A0A395M3B8</accession>
<organism evidence="4 5">
    <name type="scientific">Candidatus Thermochlorobacter aerophilus</name>
    <dbReference type="NCBI Taxonomy" id="1868324"/>
    <lineage>
        <taxon>Bacteria</taxon>
        <taxon>Pseudomonadati</taxon>
        <taxon>Chlorobiota</taxon>
        <taxon>Chlorobiia</taxon>
        <taxon>Chlorobiales</taxon>
        <taxon>Candidatus Thermochlorobacteriaceae</taxon>
        <taxon>Candidatus Thermochlorobacter</taxon>
    </lineage>
</organism>
<dbReference type="PANTHER" id="PTHR11092:SF0">
    <property type="entry name" value="EPIMERASE FAMILY PROTEIN SDR39U1"/>
    <property type="match status" value="1"/>
</dbReference>
<comment type="similarity">
    <text evidence="1">Belongs to the NAD(P)-dependent epimerase/dehydratase family. SDR39U1 subfamily.</text>
</comment>
<dbReference type="InterPro" id="IPR001509">
    <property type="entry name" value="Epimerase_deHydtase"/>
</dbReference>
<name>A0A395M3B8_9BACT</name>
<evidence type="ECO:0000256" key="1">
    <source>
        <dbReference type="ARBA" id="ARBA00009353"/>
    </source>
</evidence>
<evidence type="ECO:0000313" key="5">
    <source>
        <dbReference type="Proteomes" id="UP000266389"/>
    </source>
</evidence>
<dbReference type="CDD" id="cd05242">
    <property type="entry name" value="SDR_a8"/>
    <property type="match status" value="1"/>
</dbReference>
<protein>
    <submittedName>
        <fullName evidence="4">TIGR01777 family protein</fullName>
    </submittedName>
</protein>
<dbReference type="InterPro" id="IPR036291">
    <property type="entry name" value="NAD(P)-bd_dom_sf"/>
</dbReference>
<dbReference type="SUPFAM" id="SSF51735">
    <property type="entry name" value="NAD(P)-binding Rossmann-fold domains"/>
    <property type="match status" value="1"/>
</dbReference>